<proteinExistence type="predicted"/>
<feature type="transmembrane region" description="Helical" evidence="7">
    <location>
        <begin position="289"/>
        <end position="305"/>
    </location>
</feature>
<dbReference type="PROSITE" id="PS50850">
    <property type="entry name" value="MFS"/>
    <property type="match status" value="1"/>
</dbReference>
<sequence length="438" mass="48720">MFKTTLPLSFIVATRFFGLFIILPVFSLYAENLEGATTFLIGICVGIYALMQMLLQTPFGILSDKIGRKNTMAIGLIIFIIGSLVCGFTNDIYVMIFGRFLQGCGAVGAVAIAMISDFIKEEERGKAMAIMGGMIGLSFAFSMVLSPILSDKFGLSSLFHISTFLTILCLVLLYTIVPKEIKIKSLQEKITIYEILKDKDLALMNFTNFLQKMFMTMAFFIIPIVLVENMGYLNENLYKIYIIAMVFGFVAMGLAGAMGEKRGFAKQILLSGIVLFILAYGIFAITDNQMVFIIGIVIFFIGFNMHEPIMQSTASKFAKSDQKGAVLGIFNGAGYFGNFAGGVFAGYMMGKFGLHELAMFVTIIAIVWFLLLISLTNPADFKNLYFDLKSLKDTDLNRLQNLRGFIESYQKDNSFVVKYNSKFIKKEDILLNLGLKNG</sequence>
<dbReference type="Proteomes" id="UP000240535">
    <property type="component" value="Unassembled WGS sequence"/>
</dbReference>
<dbReference type="Pfam" id="PF07690">
    <property type="entry name" value="MFS_1"/>
    <property type="match status" value="1"/>
</dbReference>
<name>A0A2P8R443_9BACT</name>
<evidence type="ECO:0000256" key="4">
    <source>
        <dbReference type="ARBA" id="ARBA00022692"/>
    </source>
</evidence>
<evidence type="ECO:0000256" key="7">
    <source>
        <dbReference type="SAM" id="Phobius"/>
    </source>
</evidence>
<evidence type="ECO:0000256" key="5">
    <source>
        <dbReference type="ARBA" id="ARBA00022989"/>
    </source>
</evidence>
<evidence type="ECO:0000259" key="8">
    <source>
        <dbReference type="PROSITE" id="PS50850"/>
    </source>
</evidence>
<feature type="transmembrane region" description="Helical" evidence="7">
    <location>
        <begin position="71"/>
        <end position="90"/>
    </location>
</feature>
<feature type="transmembrane region" description="Helical" evidence="7">
    <location>
        <begin position="127"/>
        <end position="149"/>
    </location>
</feature>
<dbReference type="EMBL" id="PDHH01000001">
    <property type="protein sequence ID" value="PSM53284.1"/>
    <property type="molecule type" value="Genomic_DNA"/>
</dbReference>
<evidence type="ECO:0000313" key="10">
    <source>
        <dbReference type="Proteomes" id="UP000240535"/>
    </source>
</evidence>
<dbReference type="InterPro" id="IPR001958">
    <property type="entry name" value="Tet-R_TetA/multi-R_MdtG-like"/>
</dbReference>
<feature type="transmembrane region" description="Helical" evidence="7">
    <location>
        <begin position="325"/>
        <end position="345"/>
    </location>
</feature>
<reference evidence="10" key="1">
    <citation type="submission" date="2017-10" db="EMBL/GenBank/DDBJ databases">
        <title>Campylobacter species from seals.</title>
        <authorList>
            <person name="Gilbert M.J."/>
            <person name="Zomer A.L."/>
            <person name="Timmerman A.J."/>
            <person name="Duim B."/>
            <person name="Wagenaar J.A."/>
        </authorList>
    </citation>
    <scope>NUCLEOTIDE SEQUENCE [LARGE SCALE GENOMIC DNA]</scope>
    <source>
        <strain evidence="10">17S00004-5</strain>
    </source>
</reference>
<dbReference type="PANTHER" id="PTHR23517">
    <property type="entry name" value="RESISTANCE PROTEIN MDTM, PUTATIVE-RELATED-RELATED"/>
    <property type="match status" value="1"/>
</dbReference>
<feature type="transmembrane region" description="Helical" evidence="7">
    <location>
        <begin position="264"/>
        <end position="283"/>
    </location>
</feature>
<feature type="transmembrane region" description="Helical" evidence="7">
    <location>
        <begin position="357"/>
        <end position="375"/>
    </location>
</feature>
<dbReference type="InterPro" id="IPR011701">
    <property type="entry name" value="MFS"/>
</dbReference>
<feature type="transmembrane region" description="Helical" evidence="7">
    <location>
        <begin position="213"/>
        <end position="232"/>
    </location>
</feature>
<dbReference type="OrthoDB" id="9764259at2"/>
<dbReference type="Gene3D" id="1.20.1250.20">
    <property type="entry name" value="MFS general substrate transporter like domains"/>
    <property type="match status" value="1"/>
</dbReference>
<dbReference type="GO" id="GO:0022857">
    <property type="term" value="F:transmembrane transporter activity"/>
    <property type="evidence" value="ECO:0007669"/>
    <property type="project" value="InterPro"/>
</dbReference>
<dbReference type="PANTHER" id="PTHR23517:SF2">
    <property type="entry name" value="MULTIDRUG RESISTANCE PROTEIN MDTH"/>
    <property type="match status" value="1"/>
</dbReference>
<feature type="domain" description="Major facilitator superfamily (MFS) profile" evidence="8">
    <location>
        <begin position="4"/>
        <end position="380"/>
    </location>
</feature>
<keyword evidence="6 7" id="KW-0472">Membrane</keyword>
<feature type="transmembrane region" description="Helical" evidence="7">
    <location>
        <begin position="155"/>
        <end position="177"/>
    </location>
</feature>
<keyword evidence="10" id="KW-1185">Reference proteome</keyword>
<dbReference type="PRINTS" id="PR01035">
    <property type="entry name" value="TCRTETA"/>
</dbReference>
<dbReference type="AlphaFoldDB" id="A0A2P8R443"/>
<evidence type="ECO:0000256" key="3">
    <source>
        <dbReference type="ARBA" id="ARBA00022475"/>
    </source>
</evidence>
<feature type="transmembrane region" description="Helical" evidence="7">
    <location>
        <begin position="238"/>
        <end position="257"/>
    </location>
</feature>
<evidence type="ECO:0000256" key="2">
    <source>
        <dbReference type="ARBA" id="ARBA00022448"/>
    </source>
</evidence>
<keyword evidence="5 7" id="KW-1133">Transmembrane helix</keyword>
<comment type="subcellular location">
    <subcellularLocation>
        <location evidence="1">Cell membrane</location>
        <topology evidence="1">Multi-pass membrane protein</topology>
    </subcellularLocation>
</comment>
<dbReference type="InterPro" id="IPR050171">
    <property type="entry name" value="MFS_Transporters"/>
</dbReference>
<gene>
    <name evidence="9" type="ORF">CQ405_01700</name>
</gene>
<dbReference type="SUPFAM" id="SSF103473">
    <property type="entry name" value="MFS general substrate transporter"/>
    <property type="match status" value="1"/>
</dbReference>
<organism evidence="9 10">
    <name type="scientific">Campylobacter blaseri</name>
    <dbReference type="NCBI Taxonomy" id="2042961"/>
    <lineage>
        <taxon>Bacteria</taxon>
        <taxon>Pseudomonadati</taxon>
        <taxon>Campylobacterota</taxon>
        <taxon>Epsilonproteobacteria</taxon>
        <taxon>Campylobacterales</taxon>
        <taxon>Campylobacteraceae</taxon>
        <taxon>Campylobacter</taxon>
    </lineage>
</organism>
<dbReference type="CDD" id="cd17472">
    <property type="entry name" value="MFS_YajR_like"/>
    <property type="match status" value="1"/>
</dbReference>
<accession>A0A2P8R443</accession>
<evidence type="ECO:0000313" key="9">
    <source>
        <dbReference type="EMBL" id="PSM53284.1"/>
    </source>
</evidence>
<evidence type="ECO:0000256" key="6">
    <source>
        <dbReference type="ARBA" id="ARBA00023136"/>
    </source>
</evidence>
<dbReference type="RefSeq" id="WP_106869925.1">
    <property type="nucleotide sequence ID" value="NZ_CP053841.1"/>
</dbReference>
<feature type="transmembrane region" description="Helical" evidence="7">
    <location>
        <begin position="12"/>
        <end position="30"/>
    </location>
</feature>
<feature type="transmembrane region" description="Helical" evidence="7">
    <location>
        <begin position="36"/>
        <end position="59"/>
    </location>
</feature>
<evidence type="ECO:0000256" key="1">
    <source>
        <dbReference type="ARBA" id="ARBA00004651"/>
    </source>
</evidence>
<protein>
    <submittedName>
        <fullName evidence="9">MFS transporter</fullName>
    </submittedName>
</protein>
<keyword evidence="3" id="KW-1003">Cell membrane</keyword>
<dbReference type="InterPro" id="IPR020846">
    <property type="entry name" value="MFS_dom"/>
</dbReference>
<dbReference type="GO" id="GO:0005886">
    <property type="term" value="C:plasma membrane"/>
    <property type="evidence" value="ECO:0007669"/>
    <property type="project" value="UniProtKB-SubCell"/>
</dbReference>
<comment type="caution">
    <text evidence="9">The sequence shown here is derived from an EMBL/GenBank/DDBJ whole genome shotgun (WGS) entry which is preliminary data.</text>
</comment>
<dbReference type="InterPro" id="IPR036259">
    <property type="entry name" value="MFS_trans_sf"/>
</dbReference>
<feature type="transmembrane region" description="Helical" evidence="7">
    <location>
        <begin position="96"/>
        <end position="115"/>
    </location>
</feature>
<keyword evidence="4 7" id="KW-0812">Transmembrane</keyword>
<keyword evidence="2" id="KW-0813">Transport</keyword>